<keyword evidence="3" id="KW-1185">Reference proteome</keyword>
<evidence type="ECO:0000313" key="3">
    <source>
        <dbReference type="Proteomes" id="UP000183561"/>
    </source>
</evidence>
<dbReference type="InterPro" id="IPR035965">
    <property type="entry name" value="PAS-like_dom_sf"/>
</dbReference>
<evidence type="ECO:0000313" key="2">
    <source>
        <dbReference type="EMBL" id="SEC93355.1"/>
    </source>
</evidence>
<organism evidence="2 3">
    <name type="scientific">Rhodococcus koreensis</name>
    <dbReference type="NCBI Taxonomy" id="99653"/>
    <lineage>
        <taxon>Bacteria</taxon>
        <taxon>Bacillati</taxon>
        <taxon>Actinomycetota</taxon>
        <taxon>Actinomycetes</taxon>
        <taxon>Mycobacteriales</taxon>
        <taxon>Nocardiaceae</taxon>
        <taxon>Rhodococcus</taxon>
    </lineage>
</organism>
<dbReference type="SUPFAM" id="SSF55785">
    <property type="entry name" value="PYP-like sensor domain (PAS domain)"/>
    <property type="match status" value="1"/>
</dbReference>
<dbReference type="Proteomes" id="UP000183561">
    <property type="component" value="Unassembled WGS sequence"/>
</dbReference>
<reference evidence="3" key="1">
    <citation type="submission" date="2016-10" db="EMBL/GenBank/DDBJ databases">
        <authorList>
            <person name="Varghese N."/>
            <person name="Submissions S."/>
        </authorList>
    </citation>
    <scope>NUCLEOTIDE SEQUENCE [LARGE SCALE GENOMIC DNA]</scope>
    <source>
        <strain evidence="3">DSM 44498</strain>
    </source>
</reference>
<dbReference type="InterPro" id="IPR000014">
    <property type="entry name" value="PAS"/>
</dbReference>
<gene>
    <name evidence="2" type="ORF">SAMN04490239_6040</name>
</gene>
<dbReference type="AlphaFoldDB" id="A0A1H4WJC1"/>
<accession>A0A1H4WJC1</accession>
<dbReference type="EMBL" id="FNSV01000005">
    <property type="protein sequence ID" value="SEC93355.1"/>
    <property type="molecule type" value="Genomic_DNA"/>
</dbReference>
<evidence type="ECO:0000259" key="1">
    <source>
        <dbReference type="Pfam" id="PF13188"/>
    </source>
</evidence>
<feature type="domain" description="PAS" evidence="1">
    <location>
        <begin position="7"/>
        <end position="41"/>
    </location>
</feature>
<proteinExistence type="predicted"/>
<name>A0A1H4WJC1_9NOCA</name>
<protein>
    <submittedName>
        <fullName evidence="2">PAS domain S-box-containing protein</fullName>
    </submittedName>
</protein>
<dbReference type="Gene3D" id="3.30.450.20">
    <property type="entry name" value="PAS domain"/>
    <property type="match status" value="1"/>
</dbReference>
<sequence>MRYLLARSLIPMLMHDQSRLLDVNQTFATLLGYDLPEIAGLHVHQVIHLNDTAIGSPRPFDAHENAPIL</sequence>
<dbReference type="Pfam" id="PF13188">
    <property type="entry name" value="PAS_8"/>
    <property type="match status" value="1"/>
</dbReference>